<dbReference type="GO" id="GO:0005829">
    <property type="term" value="C:cytosol"/>
    <property type="evidence" value="ECO:0007669"/>
    <property type="project" value="TreeGrafter"/>
</dbReference>
<evidence type="ECO:0000256" key="5">
    <source>
        <dbReference type="ARBA" id="ARBA00022741"/>
    </source>
</evidence>
<keyword evidence="3 8" id="KW-0436">Ligase</keyword>
<feature type="binding site" evidence="8">
    <location>
        <position position="65"/>
    </location>
    <ligand>
        <name>(R)-pantoate</name>
        <dbReference type="ChEBI" id="CHEBI:15980"/>
    </ligand>
</feature>
<dbReference type="NCBIfam" id="TIGR00018">
    <property type="entry name" value="panC"/>
    <property type="match status" value="1"/>
</dbReference>
<reference evidence="10" key="1">
    <citation type="submission" date="2017-06" db="EMBL/GenBank/DDBJ databases">
        <authorList>
            <person name="Varghese N."/>
            <person name="Submissions S."/>
        </authorList>
    </citation>
    <scope>NUCLEOTIDE SEQUENCE [LARGE SCALE GENOMIC DNA]</scope>
    <source>
        <strain evidence="10">DSM 15668</strain>
    </source>
</reference>
<evidence type="ECO:0000256" key="8">
    <source>
        <dbReference type="HAMAP-Rule" id="MF_00158"/>
    </source>
</evidence>
<feature type="binding site" evidence="8">
    <location>
        <begin position="34"/>
        <end position="41"/>
    </location>
    <ligand>
        <name>ATP</name>
        <dbReference type="ChEBI" id="CHEBI:30616"/>
    </ligand>
</feature>
<dbReference type="Gene3D" id="3.40.50.620">
    <property type="entry name" value="HUPs"/>
    <property type="match status" value="1"/>
</dbReference>
<dbReference type="SUPFAM" id="SSF52374">
    <property type="entry name" value="Nucleotidylyl transferase"/>
    <property type="match status" value="1"/>
</dbReference>
<dbReference type="GO" id="GO:0015940">
    <property type="term" value="P:pantothenate biosynthetic process"/>
    <property type="evidence" value="ECO:0007669"/>
    <property type="project" value="UniProtKB-UniRule"/>
</dbReference>
<feature type="binding site" evidence="8">
    <location>
        <position position="65"/>
    </location>
    <ligand>
        <name>beta-alanine</name>
        <dbReference type="ChEBI" id="CHEBI:57966"/>
    </ligand>
</feature>
<dbReference type="CDD" id="cd00560">
    <property type="entry name" value="PanC"/>
    <property type="match status" value="1"/>
</dbReference>
<comment type="subunit">
    <text evidence="8">Homodimer.</text>
</comment>
<keyword evidence="4 8" id="KW-0566">Pantothenate biosynthesis</keyword>
<comment type="miscellaneous">
    <text evidence="8">The reaction proceeds by a bi uni uni bi ping pong mechanism.</text>
</comment>
<dbReference type="FunFam" id="3.40.50.620:FF:000013">
    <property type="entry name" value="Pantothenate synthetase"/>
    <property type="match status" value="1"/>
</dbReference>
<evidence type="ECO:0000313" key="9">
    <source>
        <dbReference type="EMBL" id="SNR70257.1"/>
    </source>
</evidence>
<evidence type="ECO:0000256" key="6">
    <source>
        <dbReference type="ARBA" id="ARBA00022840"/>
    </source>
</evidence>
<feature type="binding site" evidence="8">
    <location>
        <begin position="188"/>
        <end position="191"/>
    </location>
    <ligand>
        <name>ATP</name>
        <dbReference type="ChEBI" id="CHEBI:30616"/>
    </ligand>
</feature>
<feature type="binding site" evidence="8">
    <location>
        <begin position="151"/>
        <end position="154"/>
    </location>
    <ligand>
        <name>ATP</name>
        <dbReference type="ChEBI" id="CHEBI:30616"/>
    </ligand>
</feature>
<evidence type="ECO:0000256" key="1">
    <source>
        <dbReference type="ARBA" id="ARBA00004990"/>
    </source>
</evidence>
<dbReference type="PANTHER" id="PTHR21299">
    <property type="entry name" value="CYTIDYLATE KINASE/PANTOATE-BETA-ALANINE LIGASE"/>
    <property type="match status" value="1"/>
</dbReference>
<keyword evidence="6 8" id="KW-0067">ATP-binding</keyword>
<feature type="binding site" evidence="8">
    <location>
        <position position="180"/>
    </location>
    <ligand>
        <name>ATP</name>
        <dbReference type="ChEBI" id="CHEBI:30616"/>
    </ligand>
</feature>
<dbReference type="InterPro" id="IPR004821">
    <property type="entry name" value="Cyt_trans-like"/>
</dbReference>
<name>A0A238YGJ8_9BACT</name>
<evidence type="ECO:0000313" key="10">
    <source>
        <dbReference type="Proteomes" id="UP000198405"/>
    </source>
</evidence>
<accession>A0A238YGJ8</accession>
<dbReference type="NCBIfam" id="TIGR00125">
    <property type="entry name" value="cyt_tran_rel"/>
    <property type="match status" value="1"/>
</dbReference>
<dbReference type="HAMAP" id="MF_00158">
    <property type="entry name" value="PanC"/>
    <property type="match status" value="1"/>
</dbReference>
<keyword evidence="10" id="KW-1185">Reference proteome</keyword>
<dbReference type="FunFam" id="3.30.1300.10:FF:000001">
    <property type="entry name" value="Pantothenate synthetase"/>
    <property type="match status" value="1"/>
</dbReference>
<protein>
    <recommendedName>
        <fullName evidence="8">Pantothenate synthetase</fullName>
        <shortName evidence="8">PS</shortName>
        <ecNumber evidence="8">6.3.2.1</ecNumber>
    </recommendedName>
    <alternativeName>
        <fullName evidence="8">Pantoate--beta-alanine ligase</fullName>
    </alternativeName>
    <alternativeName>
        <fullName evidence="8">Pantoate-activating enzyme</fullName>
    </alternativeName>
</protein>
<comment type="function">
    <text evidence="8">Catalyzes the condensation of pantoate with beta-alanine in an ATP-dependent reaction via a pantoyl-adenylate intermediate.</text>
</comment>
<dbReference type="PANTHER" id="PTHR21299:SF1">
    <property type="entry name" value="PANTOATE--BETA-ALANINE LIGASE"/>
    <property type="match status" value="1"/>
</dbReference>
<keyword evidence="5 8" id="KW-0547">Nucleotide-binding</keyword>
<evidence type="ECO:0000256" key="4">
    <source>
        <dbReference type="ARBA" id="ARBA00022655"/>
    </source>
</evidence>
<dbReference type="InterPro" id="IPR014729">
    <property type="entry name" value="Rossmann-like_a/b/a_fold"/>
</dbReference>
<dbReference type="AlphaFoldDB" id="A0A238YGJ8"/>
<comment type="pathway">
    <text evidence="1 8">Cofactor biosynthesis; (R)-pantothenate biosynthesis; (R)-pantothenate from (R)-pantoate and beta-alanine: step 1/1.</text>
</comment>
<evidence type="ECO:0000256" key="3">
    <source>
        <dbReference type="ARBA" id="ARBA00022598"/>
    </source>
</evidence>
<gene>
    <name evidence="8" type="primary">panC</name>
    <name evidence="9" type="ORF">SAMN06265340_103134</name>
</gene>
<dbReference type="GO" id="GO:0004592">
    <property type="term" value="F:pantoate-beta-alanine ligase activity"/>
    <property type="evidence" value="ECO:0007669"/>
    <property type="project" value="UniProtKB-UniRule"/>
</dbReference>
<dbReference type="InterPro" id="IPR042176">
    <property type="entry name" value="Pantoate_ligase_C"/>
</dbReference>
<dbReference type="Gene3D" id="3.30.1300.10">
    <property type="entry name" value="Pantoate-beta-alanine ligase, C-terminal domain"/>
    <property type="match status" value="1"/>
</dbReference>
<proteinExistence type="inferred from homology"/>
<dbReference type="GO" id="GO:0005524">
    <property type="term" value="F:ATP binding"/>
    <property type="evidence" value="ECO:0007669"/>
    <property type="project" value="UniProtKB-KW"/>
</dbReference>
<comment type="catalytic activity">
    <reaction evidence="7 8">
        <text>(R)-pantoate + beta-alanine + ATP = (R)-pantothenate + AMP + diphosphate + H(+)</text>
        <dbReference type="Rhea" id="RHEA:10912"/>
        <dbReference type="ChEBI" id="CHEBI:15378"/>
        <dbReference type="ChEBI" id="CHEBI:15980"/>
        <dbReference type="ChEBI" id="CHEBI:29032"/>
        <dbReference type="ChEBI" id="CHEBI:30616"/>
        <dbReference type="ChEBI" id="CHEBI:33019"/>
        <dbReference type="ChEBI" id="CHEBI:57966"/>
        <dbReference type="ChEBI" id="CHEBI:456215"/>
        <dbReference type="EC" id="6.3.2.1"/>
    </reaction>
</comment>
<dbReference type="Pfam" id="PF02569">
    <property type="entry name" value="Pantoate_ligase"/>
    <property type="match status" value="1"/>
</dbReference>
<feature type="active site" description="Proton donor" evidence="8">
    <location>
        <position position="41"/>
    </location>
</feature>
<evidence type="ECO:0000256" key="7">
    <source>
        <dbReference type="ARBA" id="ARBA00048258"/>
    </source>
</evidence>
<comment type="similarity">
    <text evidence="2 8">Belongs to the pantothenate synthetase family.</text>
</comment>
<dbReference type="EC" id="6.3.2.1" evidence="8"/>
<organism evidence="9 10">
    <name type="scientific">Desulfurobacterium atlanticum</name>
    <dbReference type="NCBI Taxonomy" id="240169"/>
    <lineage>
        <taxon>Bacteria</taxon>
        <taxon>Pseudomonadati</taxon>
        <taxon>Aquificota</taxon>
        <taxon>Aquificia</taxon>
        <taxon>Desulfurobacteriales</taxon>
        <taxon>Desulfurobacteriaceae</taxon>
        <taxon>Desulfurobacterium</taxon>
    </lineage>
</organism>
<sequence length="288" mass="33081">MGKVMRVIRTVKEMKGVVRAFKRVGKSIGFVPTMGYLHEGHLSLVRAAKKENDLVVMSIFVNPIQFAPGEDFERYPRDEKRDFNLAEKEGVDIVFVPSVKEMYPRKNLTFVEVEEITQYLCGGKRPGHFKGVTTVVTKLFNIVMPDRAYFGKKDFQQFKVIKRMVEDLNMDVEVVGCPIVREKDGLALSSRNIYLTEKERESALALYKSLLLARKLIEEGETSAERIKEKMKEFILSFPHVKNVDYVEIVDQDSFKSVEYVKERDLIALAVFVGDARLIDNWVVGEEL</sequence>
<feature type="binding site" evidence="8">
    <location>
        <position position="157"/>
    </location>
    <ligand>
        <name>(R)-pantoate</name>
        <dbReference type="ChEBI" id="CHEBI:15980"/>
    </ligand>
</feature>
<evidence type="ECO:0000256" key="2">
    <source>
        <dbReference type="ARBA" id="ARBA00009256"/>
    </source>
</evidence>
<dbReference type="InterPro" id="IPR003721">
    <property type="entry name" value="Pantoate_ligase"/>
</dbReference>
<dbReference type="UniPathway" id="UPA00028">
    <property type="reaction ID" value="UER00005"/>
</dbReference>
<dbReference type="EMBL" id="FZOB01000003">
    <property type="protein sequence ID" value="SNR70257.1"/>
    <property type="molecule type" value="Genomic_DNA"/>
</dbReference>
<comment type="subcellular location">
    <subcellularLocation>
        <location evidence="8">Cytoplasm</location>
    </subcellularLocation>
</comment>
<keyword evidence="8" id="KW-0963">Cytoplasm</keyword>
<dbReference type="Proteomes" id="UP000198405">
    <property type="component" value="Unassembled WGS sequence"/>
</dbReference>